<dbReference type="GO" id="GO:0016616">
    <property type="term" value="F:oxidoreductase activity, acting on the CH-OH group of donors, NAD or NADP as acceptor"/>
    <property type="evidence" value="ECO:0007669"/>
    <property type="project" value="InterPro"/>
</dbReference>
<dbReference type="Proteomes" id="UP000694428">
    <property type="component" value="Unplaced"/>
</dbReference>
<dbReference type="AlphaFoldDB" id="A0A8C9G2E3"/>
<proteinExistence type="predicted"/>
<protein>
    <recommendedName>
        <fullName evidence="1">3-beta hydroxysteroid dehydrogenase/isomerase domain-containing protein</fullName>
    </recommendedName>
</protein>
<dbReference type="Gene3D" id="3.40.50.720">
    <property type="entry name" value="NAD(P)-binding Rossmann-like Domain"/>
    <property type="match status" value="1"/>
</dbReference>
<accession>A0A8C9G2E3</accession>
<keyword evidence="3" id="KW-1185">Reference proteome</keyword>
<name>A0A8C9G2E3_PAVCR</name>
<sequence length="69" mass="7702">MPPPPIPGLVFVVTGGCGFLGRHLVRLLLEEEPELRELRVFDLHLDPDLPDDPMGPQSWETQQICALSL</sequence>
<dbReference type="InterPro" id="IPR036291">
    <property type="entry name" value="NAD(P)-bd_dom_sf"/>
</dbReference>
<dbReference type="Ensembl" id="ENSPSTT00000025007.1">
    <property type="protein sequence ID" value="ENSPSTP00000023762.1"/>
    <property type="gene ID" value="ENSPSTG00000017521.1"/>
</dbReference>
<organism evidence="2 3">
    <name type="scientific">Pavo cristatus</name>
    <name type="common">Indian peafowl</name>
    <name type="synonym">Blue peafowl</name>
    <dbReference type="NCBI Taxonomy" id="9049"/>
    <lineage>
        <taxon>Eukaryota</taxon>
        <taxon>Metazoa</taxon>
        <taxon>Chordata</taxon>
        <taxon>Craniata</taxon>
        <taxon>Vertebrata</taxon>
        <taxon>Euteleostomi</taxon>
        <taxon>Archelosauria</taxon>
        <taxon>Archosauria</taxon>
        <taxon>Dinosauria</taxon>
        <taxon>Saurischia</taxon>
        <taxon>Theropoda</taxon>
        <taxon>Coelurosauria</taxon>
        <taxon>Aves</taxon>
        <taxon>Neognathae</taxon>
        <taxon>Galloanserae</taxon>
        <taxon>Galliformes</taxon>
        <taxon>Phasianidae</taxon>
        <taxon>Phasianinae</taxon>
        <taxon>Pavo</taxon>
    </lineage>
</organism>
<evidence type="ECO:0000259" key="1">
    <source>
        <dbReference type="Pfam" id="PF01073"/>
    </source>
</evidence>
<dbReference type="GO" id="GO:0006694">
    <property type="term" value="P:steroid biosynthetic process"/>
    <property type="evidence" value="ECO:0007669"/>
    <property type="project" value="InterPro"/>
</dbReference>
<reference evidence="2" key="1">
    <citation type="submission" date="2025-08" db="UniProtKB">
        <authorList>
            <consortium name="Ensembl"/>
        </authorList>
    </citation>
    <scope>IDENTIFICATION</scope>
</reference>
<feature type="domain" description="3-beta hydroxysteroid dehydrogenase/isomerase" evidence="1">
    <location>
        <begin position="12"/>
        <end position="52"/>
    </location>
</feature>
<evidence type="ECO:0000313" key="3">
    <source>
        <dbReference type="Proteomes" id="UP000694428"/>
    </source>
</evidence>
<dbReference type="Pfam" id="PF01073">
    <property type="entry name" value="3Beta_HSD"/>
    <property type="match status" value="1"/>
</dbReference>
<evidence type="ECO:0000313" key="2">
    <source>
        <dbReference type="Ensembl" id="ENSPSTP00000023762.1"/>
    </source>
</evidence>
<dbReference type="InterPro" id="IPR002225">
    <property type="entry name" value="3Beta_OHSteriod_DH/Estase"/>
</dbReference>
<dbReference type="SUPFAM" id="SSF51735">
    <property type="entry name" value="NAD(P)-binding Rossmann-fold domains"/>
    <property type="match status" value="1"/>
</dbReference>
<reference evidence="2" key="2">
    <citation type="submission" date="2025-09" db="UniProtKB">
        <authorList>
            <consortium name="Ensembl"/>
        </authorList>
    </citation>
    <scope>IDENTIFICATION</scope>
</reference>